<keyword evidence="3" id="KW-1185">Reference proteome</keyword>
<dbReference type="GO" id="GO:0032259">
    <property type="term" value="P:methylation"/>
    <property type="evidence" value="ECO:0007669"/>
    <property type="project" value="UniProtKB-KW"/>
</dbReference>
<keyword evidence="2" id="KW-0808">Transferase</keyword>
<dbReference type="Proteomes" id="UP001222770">
    <property type="component" value="Unassembled WGS sequence"/>
</dbReference>
<evidence type="ECO:0000259" key="1">
    <source>
        <dbReference type="Pfam" id="PF08241"/>
    </source>
</evidence>
<dbReference type="GO" id="GO:0008168">
    <property type="term" value="F:methyltransferase activity"/>
    <property type="evidence" value="ECO:0007669"/>
    <property type="project" value="UniProtKB-KW"/>
</dbReference>
<gene>
    <name evidence="2" type="ORF">POM99_07945</name>
</gene>
<accession>A0ABT6CGS4</accession>
<dbReference type="InterPro" id="IPR013216">
    <property type="entry name" value="Methyltransf_11"/>
</dbReference>
<comment type="caution">
    <text evidence="2">The sequence shown here is derived from an EMBL/GenBank/DDBJ whole genome shotgun (WGS) entry which is preliminary data.</text>
</comment>
<proteinExistence type="predicted"/>
<dbReference type="CDD" id="cd02440">
    <property type="entry name" value="AdoMet_MTases"/>
    <property type="match status" value="1"/>
</dbReference>
<dbReference type="RefSeq" id="WP_277276504.1">
    <property type="nucleotide sequence ID" value="NZ_JAROCY010000006.1"/>
</dbReference>
<evidence type="ECO:0000313" key="3">
    <source>
        <dbReference type="Proteomes" id="UP001222770"/>
    </source>
</evidence>
<dbReference type="EMBL" id="JAROCY010000006">
    <property type="protein sequence ID" value="MDF8333126.1"/>
    <property type="molecule type" value="Genomic_DNA"/>
</dbReference>
<evidence type="ECO:0000313" key="2">
    <source>
        <dbReference type="EMBL" id="MDF8333126.1"/>
    </source>
</evidence>
<dbReference type="InterPro" id="IPR029063">
    <property type="entry name" value="SAM-dependent_MTases_sf"/>
</dbReference>
<sequence length="253" mass="27332">MQGPPQTGPRALLSGMLRQALPASLRLRLRKWRLGLGVPPVGGVDFGDLARTTPIAPHYGYLRGGAVDRYYIEGFLARRGADIRGRVLEVATAIYARAYGQGVSQVDELDSIPGPNVAFAGDIGTEGLLPSDAFDSIVFTQTLQYVFEPAVAVAQLYRALKPGGVLLATIPVITPLEPGDNGWLWTFTPKVARRLFHATFGAENCSIEIHGNVFAATCYLHGIVVEDIDTKMLEPVDECYPVTIAIRAVKRAA</sequence>
<dbReference type="Gene3D" id="3.40.50.150">
    <property type="entry name" value="Vaccinia Virus protein VP39"/>
    <property type="match status" value="1"/>
</dbReference>
<keyword evidence="2" id="KW-0489">Methyltransferase</keyword>
<dbReference type="Pfam" id="PF08241">
    <property type="entry name" value="Methyltransf_11"/>
    <property type="match status" value="1"/>
</dbReference>
<feature type="domain" description="Methyltransferase type 11" evidence="1">
    <location>
        <begin position="129"/>
        <end position="167"/>
    </location>
</feature>
<reference evidence="2 3" key="1">
    <citation type="submission" date="2023-03" db="EMBL/GenBank/DDBJ databases">
        <title>Novosphingobium cyanobacteriorum sp. nov., isolated from a eutrophic reservoir during the Microcystis bloom period.</title>
        <authorList>
            <person name="Kang M."/>
            <person name="Le V."/>
            <person name="Ko S.-R."/>
            <person name="Lee S.-A."/>
            <person name="Ahn C.-Y."/>
        </authorList>
    </citation>
    <scope>NUCLEOTIDE SEQUENCE [LARGE SCALE GENOMIC DNA]</scope>
    <source>
        <strain evidence="2 3">HBC54</strain>
    </source>
</reference>
<name>A0ABT6CGS4_9SPHN</name>
<dbReference type="SUPFAM" id="SSF53335">
    <property type="entry name" value="S-adenosyl-L-methionine-dependent methyltransferases"/>
    <property type="match status" value="1"/>
</dbReference>
<organism evidence="2 3">
    <name type="scientific">Novosphingobium cyanobacteriorum</name>
    <dbReference type="NCBI Taxonomy" id="3024215"/>
    <lineage>
        <taxon>Bacteria</taxon>
        <taxon>Pseudomonadati</taxon>
        <taxon>Pseudomonadota</taxon>
        <taxon>Alphaproteobacteria</taxon>
        <taxon>Sphingomonadales</taxon>
        <taxon>Sphingomonadaceae</taxon>
        <taxon>Novosphingobium</taxon>
    </lineage>
</organism>
<protein>
    <submittedName>
        <fullName evidence="2">Methyltransferase domain-containing protein</fullName>
    </submittedName>
</protein>